<evidence type="ECO:0000313" key="1">
    <source>
        <dbReference type="EMBL" id="DAD88106.1"/>
    </source>
</evidence>
<sequence>MKMSEALAYRAGSDHIQIIRDGDIVFTGYKASLEFIRGGAKLAELKITGNEEVKLYDCHLEIKHRDYENLGLMKPIRPDMDMPYKFQDLMLTMWYRIEI</sequence>
<dbReference type="EMBL" id="BK015035">
    <property type="protein sequence ID" value="DAD88106.1"/>
    <property type="molecule type" value="Genomic_DNA"/>
</dbReference>
<organism evidence="1">
    <name type="scientific">Siphoviridae sp. ctpbb7</name>
    <dbReference type="NCBI Taxonomy" id="2826465"/>
    <lineage>
        <taxon>Viruses</taxon>
        <taxon>Duplodnaviria</taxon>
        <taxon>Heunggongvirae</taxon>
        <taxon>Uroviricota</taxon>
        <taxon>Caudoviricetes</taxon>
    </lineage>
</organism>
<proteinExistence type="predicted"/>
<accession>A0A8S5N1F3</accession>
<name>A0A8S5N1F3_9CAUD</name>
<reference evidence="1" key="1">
    <citation type="journal article" date="2021" name="Proc. Natl. Acad. Sci. U.S.A.">
        <title>A Catalog of Tens of Thousands of Viruses from Human Metagenomes Reveals Hidden Associations with Chronic Diseases.</title>
        <authorList>
            <person name="Tisza M.J."/>
            <person name="Buck C.B."/>
        </authorList>
    </citation>
    <scope>NUCLEOTIDE SEQUENCE</scope>
    <source>
        <strain evidence="1">Ctpbb7</strain>
    </source>
</reference>
<protein>
    <submittedName>
        <fullName evidence="1">Uncharacterized protein</fullName>
    </submittedName>
</protein>